<dbReference type="Proteomes" id="UP000045842">
    <property type="component" value="Unassembled WGS sequence"/>
</dbReference>
<dbReference type="EMBL" id="CSAD01000389">
    <property type="protein sequence ID" value="COV89891.1"/>
    <property type="molecule type" value="Genomic_DNA"/>
</dbReference>
<evidence type="ECO:0000256" key="1">
    <source>
        <dbReference type="SAM" id="MobiDB-lite"/>
    </source>
</evidence>
<protein>
    <submittedName>
        <fullName evidence="2">Uncharacterized protein</fullName>
    </submittedName>
</protein>
<reference evidence="2 3" key="1">
    <citation type="submission" date="2015-03" db="EMBL/GenBank/DDBJ databases">
        <authorList>
            <consortium name="Pathogen Informatics"/>
        </authorList>
    </citation>
    <scope>NUCLEOTIDE SEQUENCE [LARGE SCALE GENOMIC DNA]</scope>
    <source>
        <strain evidence="2 3">G09801536</strain>
    </source>
</reference>
<gene>
    <name evidence="2" type="ORF">ERS007679_02670</name>
</gene>
<accession>A0A655IGN6</accession>
<organism evidence="2 3">
    <name type="scientific">Mycobacterium tuberculosis</name>
    <dbReference type="NCBI Taxonomy" id="1773"/>
    <lineage>
        <taxon>Bacteria</taxon>
        <taxon>Bacillati</taxon>
        <taxon>Actinomycetota</taxon>
        <taxon>Actinomycetes</taxon>
        <taxon>Mycobacteriales</taxon>
        <taxon>Mycobacteriaceae</taxon>
        <taxon>Mycobacterium</taxon>
        <taxon>Mycobacterium tuberculosis complex</taxon>
    </lineage>
</organism>
<name>A0A655IGN6_MYCTX</name>
<dbReference type="AlphaFoldDB" id="A0A655IGN6"/>
<feature type="compositionally biased region" description="Polar residues" evidence="1">
    <location>
        <begin position="38"/>
        <end position="48"/>
    </location>
</feature>
<feature type="region of interest" description="Disordered" evidence="1">
    <location>
        <begin position="38"/>
        <end position="63"/>
    </location>
</feature>
<sequence length="63" mass="6797">MRAPPESLMPTIGQPTIAHHSISRATLRPNISPTVPPNTVWSCENTPTGRPLMRPCPVTTPSP</sequence>
<evidence type="ECO:0000313" key="2">
    <source>
        <dbReference type="EMBL" id="COV89891.1"/>
    </source>
</evidence>
<evidence type="ECO:0000313" key="3">
    <source>
        <dbReference type="Proteomes" id="UP000045842"/>
    </source>
</evidence>
<proteinExistence type="predicted"/>